<dbReference type="InterPro" id="IPR011990">
    <property type="entry name" value="TPR-like_helical_dom_sf"/>
</dbReference>
<dbReference type="OrthoDB" id="1399920at2"/>
<proteinExistence type="predicted"/>
<dbReference type="Gene3D" id="1.25.40.10">
    <property type="entry name" value="Tetratricopeptide repeat domain"/>
    <property type="match status" value="2"/>
</dbReference>
<dbReference type="Pfam" id="PF13181">
    <property type="entry name" value="TPR_8"/>
    <property type="match status" value="1"/>
</dbReference>
<dbReference type="PROSITE" id="PS51257">
    <property type="entry name" value="PROKAR_LIPOPROTEIN"/>
    <property type="match status" value="1"/>
</dbReference>
<feature type="repeat" description="TPR" evidence="1">
    <location>
        <begin position="208"/>
        <end position="241"/>
    </location>
</feature>
<dbReference type="InterPro" id="IPR019734">
    <property type="entry name" value="TPR_rpt"/>
</dbReference>
<keyword evidence="1" id="KW-0802">TPR repeat</keyword>
<name>A0A420DKL4_9FLAO</name>
<comment type="caution">
    <text evidence="2">The sequence shown here is derived from an EMBL/GenBank/DDBJ whole genome shotgun (WGS) entry which is preliminary data.</text>
</comment>
<dbReference type="SUPFAM" id="SSF48452">
    <property type="entry name" value="TPR-like"/>
    <property type="match status" value="1"/>
</dbReference>
<dbReference type="PROSITE" id="PS50005">
    <property type="entry name" value="TPR"/>
    <property type="match status" value="1"/>
</dbReference>
<protein>
    <submittedName>
        <fullName evidence="2">Tetratricopeptide repeat protein</fullName>
    </submittedName>
</protein>
<dbReference type="Proteomes" id="UP000284892">
    <property type="component" value="Unassembled WGS sequence"/>
</dbReference>
<dbReference type="AlphaFoldDB" id="A0A420DKL4"/>
<keyword evidence="3" id="KW-1185">Reference proteome</keyword>
<gene>
    <name evidence="2" type="ORF">BXY80_1806</name>
</gene>
<reference evidence="2 3" key="1">
    <citation type="submission" date="2018-09" db="EMBL/GenBank/DDBJ databases">
        <title>Genomic Encyclopedia of Archaeal and Bacterial Type Strains, Phase II (KMG-II): from individual species to whole genera.</title>
        <authorList>
            <person name="Goeker M."/>
        </authorList>
    </citation>
    <scope>NUCLEOTIDE SEQUENCE [LARGE SCALE GENOMIC DNA]</scope>
    <source>
        <strain evidence="2 3">DSM 26283</strain>
    </source>
</reference>
<dbReference type="RefSeq" id="WP_120201125.1">
    <property type="nucleotide sequence ID" value="NZ_RAQJ01000003.1"/>
</dbReference>
<accession>A0A420DKL4</accession>
<evidence type="ECO:0000313" key="3">
    <source>
        <dbReference type="Proteomes" id="UP000284892"/>
    </source>
</evidence>
<sequence length="425" mass="48684">MKLRYILPLIISAFMFSCNSNKVTKTEDYKAYLTTTIDHSELMANANLWTEKLEKAPNQFPYLSKRVNAYTQIFNTTGNIDFLIKAEKDLNSAIEMTNRKFPAFLKSLAANYISQHRFKEALVLLKEADASGEKRNGTKKMFFDVHLELGNYLAAEAYLKQIKNTSDFDYLIRLAKWEDHKGNLEGAIKQMEKATAIAEASNLKGIKQWSYTNLADFYGHAGEIKKSYNHYLKALKLDPNDAYAKKGIAWITYSYENNTNEALNILNHISTYYKAPDYDLLKAEIAEYTNDKELKSSALNDYKSAVQNKQYGDMYNAYNVMVYNDELLLPEQALEIAKHEVESRPTPQSYDLLAWSYFKKGDVEKANAIVEKFIEGQTYEPTVLYHIAEIYKAAGKTDKVKELKSELVASLYELGPTMVPKIKQL</sequence>
<evidence type="ECO:0000256" key="1">
    <source>
        <dbReference type="PROSITE-ProRule" id="PRU00339"/>
    </source>
</evidence>
<organism evidence="2 3">
    <name type="scientific">Ichthyenterobacterium magnum</name>
    <dbReference type="NCBI Taxonomy" id="1230530"/>
    <lineage>
        <taxon>Bacteria</taxon>
        <taxon>Pseudomonadati</taxon>
        <taxon>Bacteroidota</taxon>
        <taxon>Flavobacteriia</taxon>
        <taxon>Flavobacteriales</taxon>
        <taxon>Flavobacteriaceae</taxon>
        <taxon>Ichthyenterobacterium</taxon>
    </lineage>
</organism>
<evidence type="ECO:0000313" key="2">
    <source>
        <dbReference type="EMBL" id="RKE94794.1"/>
    </source>
</evidence>
<dbReference type="EMBL" id="RAQJ01000003">
    <property type="protein sequence ID" value="RKE94794.1"/>
    <property type="molecule type" value="Genomic_DNA"/>
</dbReference>